<evidence type="ECO:0000256" key="2">
    <source>
        <dbReference type="ARBA" id="ARBA00012052"/>
    </source>
</evidence>
<dbReference type="Gene3D" id="3.30.70.890">
    <property type="entry name" value="GHMP kinase, C-terminal domain"/>
    <property type="match status" value="1"/>
</dbReference>
<keyword evidence="4 9" id="KW-0808">Transferase</keyword>
<dbReference type="InterPro" id="IPR020568">
    <property type="entry name" value="Ribosomal_Su5_D2-typ_SF"/>
</dbReference>
<dbReference type="GO" id="GO:0050515">
    <property type="term" value="F:4-(cytidine 5'-diphospho)-2-C-methyl-D-erythritol kinase activity"/>
    <property type="evidence" value="ECO:0007669"/>
    <property type="project" value="UniProtKB-UniRule"/>
</dbReference>
<gene>
    <name evidence="9" type="primary">ispE</name>
    <name evidence="12" type="ORF">COM45_04485</name>
</gene>
<dbReference type="SUPFAM" id="SSF54211">
    <property type="entry name" value="Ribosomal protein S5 domain 2-like"/>
    <property type="match status" value="1"/>
</dbReference>
<dbReference type="AlphaFoldDB" id="A0A2A4AKR1"/>
<feature type="binding site" evidence="9">
    <location>
        <begin position="112"/>
        <end position="122"/>
    </location>
    <ligand>
        <name>ATP</name>
        <dbReference type="ChEBI" id="CHEBI:30616"/>
    </ligand>
</feature>
<dbReference type="InterPro" id="IPR013750">
    <property type="entry name" value="GHMP_kinase_C_dom"/>
</dbReference>
<feature type="domain" description="GHMP kinase C-terminal" evidence="11">
    <location>
        <begin position="224"/>
        <end position="295"/>
    </location>
</feature>
<evidence type="ECO:0000313" key="13">
    <source>
        <dbReference type="Proteomes" id="UP000218690"/>
    </source>
</evidence>
<comment type="caution">
    <text evidence="12">The sequence shown here is derived from an EMBL/GenBank/DDBJ whole genome shotgun (WGS) entry which is preliminary data.</text>
</comment>
<evidence type="ECO:0000256" key="7">
    <source>
        <dbReference type="ARBA" id="ARBA00022840"/>
    </source>
</evidence>
<dbReference type="NCBIfam" id="TIGR00154">
    <property type="entry name" value="ispE"/>
    <property type="match status" value="1"/>
</dbReference>
<dbReference type="Gene3D" id="3.30.230.10">
    <property type="match status" value="1"/>
</dbReference>
<evidence type="ECO:0000256" key="4">
    <source>
        <dbReference type="ARBA" id="ARBA00022679"/>
    </source>
</evidence>
<dbReference type="Pfam" id="PF00288">
    <property type="entry name" value="GHMP_kinases_N"/>
    <property type="match status" value="1"/>
</dbReference>
<dbReference type="GO" id="GO:0019288">
    <property type="term" value="P:isopentenyl diphosphate biosynthetic process, methylerythritol 4-phosphate pathway"/>
    <property type="evidence" value="ECO:0007669"/>
    <property type="project" value="UniProtKB-UniRule"/>
</dbReference>
<comment type="pathway">
    <text evidence="9">Isoprenoid biosynthesis; isopentenyl diphosphate biosynthesis via DXP pathway; isopentenyl diphosphate from 1-deoxy-D-xylulose 5-phosphate: step 3/6.</text>
</comment>
<dbReference type="SUPFAM" id="SSF55060">
    <property type="entry name" value="GHMP Kinase, C-terminal domain"/>
    <property type="match status" value="1"/>
</dbReference>
<feature type="active site" evidence="9">
    <location>
        <position position="10"/>
    </location>
</feature>
<dbReference type="Pfam" id="PF08544">
    <property type="entry name" value="GHMP_kinases_C"/>
    <property type="match status" value="1"/>
</dbReference>
<organism evidence="12 13">
    <name type="scientific">Corynebacterium accolens</name>
    <dbReference type="NCBI Taxonomy" id="38284"/>
    <lineage>
        <taxon>Bacteria</taxon>
        <taxon>Bacillati</taxon>
        <taxon>Actinomycetota</taxon>
        <taxon>Actinomycetes</taxon>
        <taxon>Mycobacteriales</taxon>
        <taxon>Corynebacteriaceae</taxon>
        <taxon>Corynebacterium</taxon>
    </lineage>
</organism>
<evidence type="ECO:0000259" key="10">
    <source>
        <dbReference type="Pfam" id="PF00288"/>
    </source>
</evidence>
<evidence type="ECO:0000256" key="1">
    <source>
        <dbReference type="ARBA" id="ARBA00009684"/>
    </source>
</evidence>
<dbReference type="InterPro" id="IPR036554">
    <property type="entry name" value="GHMP_kinase_C_sf"/>
</dbReference>
<reference evidence="12 13" key="1">
    <citation type="submission" date="2017-09" db="EMBL/GenBank/DDBJ databases">
        <title>Draft Genome Sequence of Corynebacterium accolens AH4003.</title>
        <authorList>
            <person name="Chen Y."/>
            <person name="Oosthuysen W.F."/>
            <person name="Kelley S."/>
            <person name="Horswill A."/>
        </authorList>
    </citation>
    <scope>NUCLEOTIDE SEQUENCE [LARGE SCALE GENOMIC DNA]</scope>
    <source>
        <strain evidence="12 13">AH4003</strain>
    </source>
</reference>
<sequence>MLIRARAHAKVNLHLGVEAARPDGFHELATVFQSLNISDVVSLETLEDSTPAAMTTGPVVQELRASGTYAAGVPENDKNLAWRAVEAVADAVRGERELALPKVRLQLEKGIPAAGGMAGGSADAAAALRLAAHAFADFGAVSEEELLTLAARLGSDVPFTLIGGTALGTGRGEKLAPMLSRGTYTWAIITNAEGLSTPAVFAKIDELRAAGKGSNPTMDTSAVAQALMSGRPEALAKVLRNDLQAATLSLRPDLRKILDTGMAAGALTGIVSGSGPTCAFLCEDEETAGEVVAQVMFDNKGTRGIVTTSPAPGIEVI</sequence>
<name>A0A2A4AKR1_9CORY</name>
<dbReference type="InterPro" id="IPR006204">
    <property type="entry name" value="GHMP_kinase_N_dom"/>
</dbReference>
<evidence type="ECO:0000256" key="6">
    <source>
        <dbReference type="ARBA" id="ARBA00022777"/>
    </source>
</evidence>
<feature type="active site" evidence="9">
    <location>
        <position position="156"/>
    </location>
</feature>
<dbReference type="HAMAP" id="MF_00061">
    <property type="entry name" value="IspE"/>
    <property type="match status" value="1"/>
</dbReference>
<dbReference type="Proteomes" id="UP000218690">
    <property type="component" value="Unassembled WGS sequence"/>
</dbReference>
<comment type="similarity">
    <text evidence="1 9">Belongs to the GHMP kinase family. IspE subfamily.</text>
</comment>
<accession>A0A2A4AKR1</accession>
<dbReference type="GO" id="GO:0016114">
    <property type="term" value="P:terpenoid biosynthetic process"/>
    <property type="evidence" value="ECO:0007669"/>
    <property type="project" value="UniProtKB-UniRule"/>
</dbReference>
<evidence type="ECO:0000259" key="11">
    <source>
        <dbReference type="Pfam" id="PF08544"/>
    </source>
</evidence>
<evidence type="ECO:0000256" key="5">
    <source>
        <dbReference type="ARBA" id="ARBA00022741"/>
    </source>
</evidence>
<dbReference type="InterPro" id="IPR014721">
    <property type="entry name" value="Ribsml_uS5_D2-typ_fold_subgr"/>
</dbReference>
<proteinExistence type="inferred from homology"/>
<evidence type="ECO:0000256" key="9">
    <source>
        <dbReference type="HAMAP-Rule" id="MF_00061"/>
    </source>
</evidence>
<evidence type="ECO:0000256" key="3">
    <source>
        <dbReference type="ARBA" id="ARBA00017473"/>
    </source>
</evidence>
<dbReference type="PIRSF" id="PIRSF010376">
    <property type="entry name" value="IspE"/>
    <property type="match status" value="1"/>
</dbReference>
<evidence type="ECO:0000256" key="8">
    <source>
        <dbReference type="ARBA" id="ARBA00032554"/>
    </source>
</evidence>
<comment type="catalytic activity">
    <reaction evidence="9">
        <text>4-CDP-2-C-methyl-D-erythritol + ATP = 4-CDP-2-C-methyl-D-erythritol 2-phosphate + ADP + H(+)</text>
        <dbReference type="Rhea" id="RHEA:18437"/>
        <dbReference type="ChEBI" id="CHEBI:15378"/>
        <dbReference type="ChEBI" id="CHEBI:30616"/>
        <dbReference type="ChEBI" id="CHEBI:57823"/>
        <dbReference type="ChEBI" id="CHEBI:57919"/>
        <dbReference type="ChEBI" id="CHEBI:456216"/>
        <dbReference type="EC" id="2.7.1.148"/>
    </reaction>
</comment>
<dbReference type="EMBL" id="NWBP01000016">
    <property type="protein sequence ID" value="PCC83061.1"/>
    <property type="molecule type" value="Genomic_DNA"/>
</dbReference>
<comment type="function">
    <text evidence="9">Catalyzes the phosphorylation of the position 2 hydroxy group of 4-diphosphocytidyl-2C-methyl-D-erythritol.</text>
</comment>
<keyword evidence="6 9" id="KW-0418">Kinase</keyword>
<dbReference type="PANTHER" id="PTHR43527">
    <property type="entry name" value="4-DIPHOSPHOCYTIDYL-2-C-METHYL-D-ERYTHRITOL KINASE, CHLOROPLASTIC"/>
    <property type="match status" value="1"/>
</dbReference>
<dbReference type="PANTHER" id="PTHR43527:SF2">
    <property type="entry name" value="4-DIPHOSPHOCYTIDYL-2-C-METHYL-D-ERYTHRITOL KINASE, CHLOROPLASTIC"/>
    <property type="match status" value="1"/>
</dbReference>
<keyword evidence="9" id="KW-0414">Isoprene biosynthesis</keyword>
<evidence type="ECO:0000313" key="12">
    <source>
        <dbReference type="EMBL" id="PCC83061.1"/>
    </source>
</evidence>
<dbReference type="InterPro" id="IPR004424">
    <property type="entry name" value="IspE"/>
</dbReference>
<dbReference type="GO" id="GO:0005524">
    <property type="term" value="F:ATP binding"/>
    <property type="evidence" value="ECO:0007669"/>
    <property type="project" value="UniProtKB-UniRule"/>
</dbReference>
<keyword evidence="5 9" id="KW-0547">Nucleotide-binding</keyword>
<dbReference type="UniPathway" id="UPA00056">
    <property type="reaction ID" value="UER00094"/>
</dbReference>
<dbReference type="EC" id="2.7.1.148" evidence="2 9"/>
<protein>
    <recommendedName>
        <fullName evidence="3 9">4-diphosphocytidyl-2-C-methyl-D-erythritol kinase</fullName>
        <shortName evidence="9">CMK</shortName>
        <ecNumber evidence="2 9">2.7.1.148</ecNumber>
    </recommendedName>
    <alternativeName>
        <fullName evidence="8 9">4-(cytidine-5'-diphospho)-2-C-methyl-D-erythritol kinase</fullName>
    </alternativeName>
</protein>
<dbReference type="NCBIfam" id="NF002870">
    <property type="entry name" value="PRK03188.1"/>
    <property type="match status" value="1"/>
</dbReference>
<feature type="domain" description="GHMP kinase N-terminal" evidence="10">
    <location>
        <begin position="79"/>
        <end position="164"/>
    </location>
</feature>
<keyword evidence="7 9" id="KW-0067">ATP-binding</keyword>